<evidence type="ECO:0000313" key="1">
    <source>
        <dbReference type="EMBL" id="AMD89990.1"/>
    </source>
</evidence>
<dbReference type="AlphaFoldDB" id="A0A120KM18"/>
<dbReference type="EMBL" id="CP014229">
    <property type="protein sequence ID" value="AMD89990.1"/>
    <property type="molecule type" value="Genomic_DNA"/>
</dbReference>
<reference evidence="2" key="1">
    <citation type="submission" date="2016-02" db="EMBL/GenBank/DDBJ databases">
        <authorList>
            <person name="Holder M.E."/>
            <person name="Ajami N.J."/>
            <person name="Petrosino J.F."/>
        </authorList>
    </citation>
    <scope>NUCLEOTIDE SEQUENCE [LARGE SCALE GENOMIC DNA]</scope>
    <source>
        <strain evidence="2">CCUG 45958</strain>
    </source>
</reference>
<dbReference type="RefSeq" id="WP_062252284.1">
    <property type="nucleotide sequence ID" value="NZ_CP014229.1"/>
</dbReference>
<proteinExistence type="predicted"/>
<dbReference type="KEGG" id="dfi:AXF13_07595"/>
<dbReference type="Proteomes" id="UP000069241">
    <property type="component" value="Chromosome"/>
</dbReference>
<gene>
    <name evidence="1" type="ORF">AXF13_07595</name>
</gene>
<evidence type="ECO:0000313" key="2">
    <source>
        <dbReference type="Proteomes" id="UP000069241"/>
    </source>
</evidence>
<sequence>MKTPENWFQVFRLSPHDADFFRRVAHYSMLRLNYVIFQILRSPRAVEAATVGKSPSLTDADSNAKK</sequence>
<accession>A0A120KM18</accession>
<keyword evidence="2" id="KW-1185">Reference proteome</keyword>
<protein>
    <submittedName>
        <fullName evidence="1">Uncharacterized protein</fullName>
    </submittedName>
</protein>
<organism evidence="1 2">
    <name type="scientific">Desulfovibrio fairfieldensis</name>
    <dbReference type="NCBI Taxonomy" id="44742"/>
    <lineage>
        <taxon>Bacteria</taxon>
        <taxon>Pseudomonadati</taxon>
        <taxon>Thermodesulfobacteriota</taxon>
        <taxon>Desulfovibrionia</taxon>
        <taxon>Desulfovibrionales</taxon>
        <taxon>Desulfovibrionaceae</taxon>
        <taxon>Desulfovibrio</taxon>
    </lineage>
</organism>
<name>A0A120KM18_9BACT</name>